<dbReference type="InterPro" id="IPR036374">
    <property type="entry name" value="OxRdtase_Mopterin-bd_sf"/>
</dbReference>
<sequence length="417" mass="46336">MTKPNRRDMFKLGAAAGATMIAASARAASPAPTAPPADNSWSNSLGAPVDARPYGQPSKYESSVVRRYIPWLSPTRLADASFTPLQDQPGIITSNGLFFERYHSGVPTVDPKEFRLMVSGRVKKPLLLTLDQIMRYPSVSRIHFIECPANGATEWPAAQLNSLQLTHGMIGCAEWTGVLLKTILDEAGIHPDSRWVLPTGSDGAHMDRSLPMVKCLDDCILAWGQNGEALRPEQGYPLRLVVPGWQGNVNVKWLRQLQVGREPWITREETSEYSELLGDGKSLGFTWVMDAKSVITFPCPEKPLTQGPGFYEIRGLAWSGRGKVKYVDVSLDGGVNFQRAKLDNPILDKCMTRFTLPYWWDGKPALIQSRVTDDTGYVQPTIVQKHKFWGHDPVYENNSIQTWQILASGEVNNVQLS</sequence>
<dbReference type="Pfam" id="PF00174">
    <property type="entry name" value="Oxidored_molyb"/>
    <property type="match status" value="1"/>
</dbReference>
<accession>A0AAW9DSN6</accession>
<gene>
    <name evidence="8" type="primary">soxC</name>
    <name evidence="8" type="ORF">SIL87_12305</name>
</gene>
<keyword evidence="3" id="KW-0479">Metal-binding</keyword>
<keyword evidence="5" id="KW-0732">Signal</keyword>
<dbReference type="GO" id="GO:0006790">
    <property type="term" value="P:sulfur compound metabolic process"/>
    <property type="evidence" value="ECO:0007669"/>
    <property type="project" value="TreeGrafter"/>
</dbReference>
<proteinExistence type="predicted"/>
<dbReference type="PRINTS" id="PR00407">
    <property type="entry name" value="EUMOPTERIN"/>
</dbReference>
<organism evidence="8 9">
    <name type="scientific">Acidiphilium acidophilum</name>
    <name type="common">Thiobacillus acidophilus</name>
    <dbReference type="NCBI Taxonomy" id="76588"/>
    <lineage>
        <taxon>Bacteria</taxon>
        <taxon>Pseudomonadati</taxon>
        <taxon>Pseudomonadota</taxon>
        <taxon>Alphaproteobacteria</taxon>
        <taxon>Acetobacterales</taxon>
        <taxon>Acidocellaceae</taxon>
        <taxon>Acidiphilium</taxon>
    </lineage>
</organism>
<keyword evidence="9" id="KW-1185">Reference proteome</keyword>
<dbReference type="RefSeq" id="WP_319614453.1">
    <property type="nucleotide sequence ID" value="NZ_JAWXYB010000018.1"/>
</dbReference>
<evidence type="ECO:0000256" key="3">
    <source>
        <dbReference type="ARBA" id="ARBA00022723"/>
    </source>
</evidence>
<dbReference type="PROSITE" id="PS51318">
    <property type="entry name" value="TAT"/>
    <property type="match status" value="1"/>
</dbReference>
<keyword evidence="4 8" id="KW-0560">Oxidoreductase</keyword>
<reference evidence="8 9" key="1">
    <citation type="submission" date="2023-11" db="EMBL/GenBank/DDBJ databases">
        <title>MicrobeMod: A computational toolkit for identifying prokaryotic methylation and restriction-modification with nanopore sequencing.</title>
        <authorList>
            <person name="Crits-Christoph A."/>
            <person name="Kang S.C."/>
            <person name="Lee H."/>
            <person name="Ostrov N."/>
        </authorList>
    </citation>
    <scope>NUCLEOTIDE SEQUENCE [LARGE SCALE GENOMIC DNA]</scope>
    <source>
        <strain evidence="8 9">DSMZ 700</strain>
    </source>
</reference>
<feature type="chain" id="PRO_5043925563" evidence="5">
    <location>
        <begin position="28"/>
        <end position="417"/>
    </location>
</feature>
<dbReference type="Pfam" id="PF03404">
    <property type="entry name" value="Mo-co_dimer"/>
    <property type="match status" value="1"/>
</dbReference>
<evidence type="ECO:0000259" key="7">
    <source>
        <dbReference type="Pfam" id="PF03404"/>
    </source>
</evidence>
<dbReference type="PANTHER" id="PTHR19372">
    <property type="entry name" value="SULFITE REDUCTASE"/>
    <property type="match status" value="1"/>
</dbReference>
<comment type="caution">
    <text evidence="8">The sequence shown here is derived from an EMBL/GenBank/DDBJ whole genome shotgun (WGS) entry which is preliminary data.</text>
</comment>
<dbReference type="Proteomes" id="UP001279553">
    <property type="component" value="Unassembled WGS sequence"/>
</dbReference>
<dbReference type="FunFam" id="3.90.420.10:FF:000006">
    <property type="entry name" value="Sulfur dehydrogenase subunit SoxC"/>
    <property type="match status" value="1"/>
</dbReference>
<dbReference type="GO" id="GO:0043546">
    <property type="term" value="F:molybdopterin cofactor binding"/>
    <property type="evidence" value="ECO:0007669"/>
    <property type="project" value="TreeGrafter"/>
</dbReference>
<evidence type="ECO:0000313" key="9">
    <source>
        <dbReference type="Proteomes" id="UP001279553"/>
    </source>
</evidence>
<evidence type="ECO:0000313" key="8">
    <source>
        <dbReference type="EMBL" id="MDX5931549.1"/>
    </source>
</evidence>
<feature type="domain" description="Moybdenum cofactor oxidoreductase dimerisation" evidence="7">
    <location>
        <begin position="286"/>
        <end position="381"/>
    </location>
</feature>
<dbReference type="GO" id="GO:0008482">
    <property type="term" value="F:sulfite oxidase activity"/>
    <property type="evidence" value="ECO:0007669"/>
    <property type="project" value="TreeGrafter"/>
</dbReference>
<evidence type="ECO:0000256" key="2">
    <source>
        <dbReference type="ARBA" id="ARBA00022505"/>
    </source>
</evidence>
<comment type="cofactor">
    <cofactor evidence="1">
        <name>Mo-molybdopterin</name>
        <dbReference type="ChEBI" id="CHEBI:71302"/>
    </cofactor>
</comment>
<dbReference type="GO" id="GO:0050310">
    <property type="term" value="F:sulfite dehydrogenase activity"/>
    <property type="evidence" value="ECO:0007669"/>
    <property type="project" value="UniProtKB-EC"/>
</dbReference>
<protein>
    <submittedName>
        <fullName evidence="8">Sulfite dehydrogenase</fullName>
        <ecNumber evidence="8">1.8.2.1</ecNumber>
    </submittedName>
</protein>
<feature type="signal peptide" evidence="5">
    <location>
        <begin position="1"/>
        <end position="27"/>
    </location>
</feature>
<dbReference type="InterPro" id="IPR000572">
    <property type="entry name" value="OxRdtase_Mopterin-bd_dom"/>
</dbReference>
<dbReference type="SUPFAM" id="SSF81296">
    <property type="entry name" value="E set domains"/>
    <property type="match status" value="1"/>
</dbReference>
<evidence type="ECO:0000256" key="1">
    <source>
        <dbReference type="ARBA" id="ARBA00001924"/>
    </source>
</evidence>
<feature type="domain" description="Oxidoreductase molybdopterin-binding" evidence="6">
    <location>
        <begin position="103"/>
        <end position="263"/>
    </location>
</feature>
<dbReference type="EMBL" id="JAWXYB010000018">
    <property type="protein sequence ID" value="MDX5931549.1"/>
    <property type="molecule type" value="Genomic_DNA"/>
</dbReference>
<dbReference type="PANTHER" id="PTHR19372:SF7">
    <property type="entry name" value="SULFITE OXIDASE, MITOCHONDRIAL"/>
    <property type="match status" value="1"/>
</dbReference>
<dbReference type="SUPFAM" id="SSF56524">
    <property type="entry name" value="Oxidoreductase molybdopterin-binding domain"/>
    <property type="match status" value="1"/>
</dbReference>
<dbReference type="InterPro" id="IPR014756">
    <property type="entry name" value="Ig_E-set"/>
</dbReference>
<evidence type="ECO:0000259" key="6">
    <source>
        <dbReference type="Pfam" id="PF00174"/>
    </source>
</evidence>
<dbReference type="InterPro" id="IPR006311">
    <property type="entry name" value="TAT_signal"/>
</dbReference>
<dbReference type="GO" id="GO:0020037">
    <property type="term" value="F:heme binding"/>
    <property type="evidence" value="ECO:0007669"/>
    <property type="project" value="TreeGrafter"/>
</dbReference>
<dbReference type="EC" id="1.8.2.1" evidence="8"/>
<dbReference type="InterPro" id="IPR030835">
    <property type="entry name" value="Sulfite_DH_SoxC"/>
</dbReference>
<name>A0AAW9DSN6_ACIAO</name>
<dbReference type="Gene3D" id="2.60.40.650">
    <property type="match status" value="1"/>
</dbReference>
<evidence type="ECO:0000256" key="4">
    <source>
        <dbReference type="ARBA" id="ARBA00023002"/>
    </source>
</evidence>
<dbReference type="GO" id="GO:0030151">
    <property type="term" value="F:molybdenum ion binding"/>
    <property type="evidence" value="ECO:0007669"/>
    <property type="project" value="InterPro"/>
</dbReference>
<dbReference type="InterPro" id="IPR008335">
    <property type="entry name" value="Mopterin_OxRdtase_euk"/>
</dbReference>
<evidence type="ECO:0000256" key="5">
    <source>
        <dbReference type="SAM" id="SignalP"/>
    </source>
</evidence>
<dbReference type="InterPro" id="IPR005066">
    <property type="entry name" value="MoCF_OxRdtse_dimer"/>
</dbReference>
<keyword evidence="2" id="KW-0500">Molybdenum</keyword>
<dbReference type="AlphaFoldDB" id="A0AAW9DSN6"/>
<dbReference type="Gene3D" id="3.90.420.10">
    <property type="entry name" value="Oxidoreductase, molybdopterin-binding domain"/>
    <property type="match status" value="1"/>
</dbReference>
<dbReference type="NCBIfam" id="TIGR04555">
    <property type="entry name" value="sulfite_DH_soxC"/>
    <property type="match status" value="1"/>
</dbReference>